<dbReference type="Gene3D" id="3.30.420.300">
    <property type="entry name" value="2-keto-3-deoxy-galactonokinase, substrate binding domain"/>
    <property type="match status" value="1"/>
</dbReference>
<name>A0A3N2RK01_LYSEN</name>
<proteinExistence type="predicted"/>
<dbReference type="Gene3D" id="3.30.420.310">
    <property type="entry name" value="2-keto-3-deoxy-galactonokinase, C-terminal domain"/>
    <property type="match status" value="1"/>
</dbReference>
<dbReference type="GO" id="GO:0008671">
    <property type="term" value="F:2-dehydro-3-deoxygalactonokinase activity"/>
    <property type="evidence" value="ECO:0007669"/>
    <property type="project" value="InterPro"/>
</dbReference>
<evidence type="ECO:0000313" key="3">
    <source>
        <dbReference type="Proteomes" id="UP000275910"/>
    </source>
</evidence>
<dbReference type="AlphaFoldDB" id="A0A3N2RK01"/>
<keyword evidence="2" id="KW-0418">Kinase</keyword>
<accession>A0A3N2RK01</accession>
<dbReference type="RefSeq" id="WP_123646623.1">
    <property type="nucleotide sequence ID" value="NZ_RCTY01000019.1"/>
</dbReference>
<dbReference type="InterPro" id="IPR042258">
    <property type="entry name" value="DGOK_N"/>
</dbReference>
<feature type="region of interest" description="Disordered" evidence="1">
    <location>
        <begin position="1"/>
        <end position="36"/>
    </location>
</feature>
<evidence type="ECO:0000256" key="1">
    <source>
        <dbReference type="SAM" id="MobiDB-lite"/>
    </source>
</evidence>
<gene>
    <name evidence="2" type="ORF">D9T17_06230</name>
</gene>
<reference evidence="2 3" key="1">
    <citation type="submission" date="2018-10" db="EMBL/GenBank/DDBJ databases">
        <title>The genome of Lysobacter enzymogenes OH11.</title>
        <authorList>
            <person name="Liu F."/>
            <person name="Zhao Y."/>
            <person name="Qian G."/>
            <person name="Chen Y."/>
            <person name="Xu H."/>
        </authorList>
    </citation>
    <scope>NUCLEOTIDE SEQUENCE [LARGE SCALE GENOMIC DNA]</scope>
    <source>
        <strain evidence="2 3">OH11</strain>
    </source>
</reference>
<sequence>MNPHPSGPATAAASTRTIGPAPRAGADLDGTDLGSAHLDGTDLGGACLDRAPAHGAEPHDAQAAPTLALRGRADDAAFAPGLGRRAAAVRTPPGPRIALIGVDWGPTRVRAHAFDTHGGVLATRDSARGMAGLADADEFSAALDELLGAELDDGRAPILLAGMVGARQGWQEAPYAALPADADAIAAMLQPLRFRGRRAAIVPGVSGPAVAGFGVDAAGAGFADVMRGEETQAMGVPPGTARAVAPGVHSKWLRLRAGAVVGFSSYPTGELYSLLLERSLLGRGLPAQAWSERGFALGLDTARAQPDWLHQLFGVRARHVRDAAPAEELPAFLSGLLIGYECLAAQAADSGEGEIAIVGDARPAAIYAQALRRYGQAHYIVEGDTAFCRGLWRIARAAGYA</sequence>
<protein>
    <submittedName>
        <fullName evidence="2">2-dehydro-3-deoxygalactonokinase</fullName>
    </submittedName>
</protein>
<comment type="caution">
    <text evidence="2">The sequence shown here is derived from an EMBL/GenBank/DDBJ whole genome shotgun (WGS) entry which is preliminary data.</text>
</comment>
<evidence type="ECO:0000313" key="2">
    <source>
        <dbReference type="EMBL" id="ROU07800.1"/>
    </source>
</evidence>
<dbReference type="InterPro" id="IPR007729">
    <property type="entry name" value="DGOK"/>
</dbReference>
<keyword evidence="2" id="KW-0808">Transferase</keyword>
<dbReference type="Pfam" id="PF05035">
    <property type="entry name" value="DGOK"/>
    <property type="match status" value="1"/>
</dbReference>
<organism evidence="2 3">
    <name type="scientific">Lysobacter enzymogenes</name>
    <dbReference type="NCBI Taxonomy" id="69"/>
    <lineage>
        <taxon>Bacteria</taxon>
        <taxon>Pseudomonadati</taxon>
        <taxon>Pseudomonadota</taxon>
        <taxon>Gammaproteobacteria</taxon>
        <taxon>Lysobacterales</taxon>
        <taxon>Lysobacteraceae</taxon>
        <taxon>Lysobacter</taxon>
    </lineage>
</organism>
<dbReference type="GO" id="GO:0034194">
    <property type="term" value="P:D-galactonate catabolic process"/>
    <property type="evidence" value="ECO:0007669"/>
    <property type="project" value="InterPro"/>
</dbReference>
<dbReference type="InterPro" id="IPR042257">
    <property type="entry name" value="DGOK_C"/>
</dbReference>
<dbReference type="Proteomes" id="UP000275910">
    <property type="component" value="Unassembled WGS sequence"/>
</dbReference>
<dbReference type="EMBL" id="RCTY01000019">
    <property type="protein sequence ID" value="ROU07800.1"/>
    <property type="molecule type" value="Genomic_DNA"/>
</dbReference>